<dbReference type="STRING" id="1806994.A0A507C0Q2"/>
<dbReference type="GO" id="GO:0080008">
    <property type="term" value="C:Cul4-RING E3 ubiquitin ligase complex"/>
    <property type="evidence" value="ECO:0007669"/>
    <property type="project" value="TreeGrafter"/>
</dbReference>
<organism evidence="5 6">
    <name type="scientific">Synchytrium microbalum</name>
    <dbReference type="NCBI Taxonomy" id="1806994"/>
    <lineage>
        <taxon>Eukaryota</taxon>
        <taxon>Fungi</taxon>
        <taxon>Fungi incertae sedis</taxon>
        <taxon>Chytridiomycota</taxon>
        <taxon>Chytridiomycota incertae sedis</taxon>
        <taxon>Chytridiomycetes</taxon>
        <taxon>Synchytriales</taxon>
        <taxon>Synchytriaceae</taxon>
        <taxon>Synchytrium</taxon>
    </lineage>
</organism>
<dbReference type="GO" id="GO:0045717">
    <property type="term" value="P:negative regulation of fatty acid biosynthetic process"/>
    <property type="evidence" value="ECO:0007669"/>
    <property type="project" value="TreeGrafter"/>
</dbReference>
<dbReference type="SUPFAM" id="SSF50978">
    <property type="entry name" value="WD40 repeat-like"/>
    <property type="match status" value="1"/>
</dbReference>
<dbReference type="InterPro" id="IPR001680">
    <property type="entry name" value="WD40_rpt"/>
</dbReference>
<dbReference type="InterPro" id="IPR036322">
    <property type="entry name" value="WD40_repeat_dom_sf"/>
</dbReference>
<dbReference type="PROSITE" id="PS50082">
    <property type="entry name" value="WD_REPEATS_2"/>
    <property type="match status" value="1"/>
</dbReference>
<feature type="compositionally biased region" description="Basic and acidic residues" evidence="4">
    <location>
        <begin position="414"/>
        <end position="426"/>
    </location>
</feature>
<evidence type="ECO:0000313" key="6">
    <source>
        <dbReference type="Proteomes" id="UP000319731"/>
    </source>
</evidence>
<evidence type="ECO:0000256" key="2">
    <source>
        <dbReference type="ARBA" id="ARBA00022737"/>
    </source>
</evidence>
<evidence type="ECO:0000256" key="4">
    <source>
        <dbReference type="SAM" id="MobiDB-lite"/>
    </source>
</evidence>
<dbReference type="EMBL" id="QEAO01000043">
    <property type="protein sequence ID" value="TPX31546.1"/>
    <property type="molecule type" value="Genomic_DNA"/>
</dbReference>
<dbReference type="AlphaFoldDB" id="A0A507C0Q2"/>
<keyword evidence="1 3" id="KW-0853">WD repeat</keyword>
<proteinExistence type="predicted"/>
<dbReference type="PANTHER" id="PTHR15574:SF40">
    <property type="entry name" value="WD AND TETRATRICOPEPTIDE REPEATS PROTEIN 1"/>
    <property type="match status" value="1"/>
</dbReference>
<feature type="repeat" description="WD" evidence="3">
    <location>
        <begin position="1"/>
        <end position="28"/>
    </location>
</feature>
<dbReference type="InterPro" id="IPR015943">
    <property type="entry name" value="WD40/YVTN_repeat-like_dom_sf"/>
</dbReference>
<gene>
    <name evidence="5" type="ORF">SmJEL517_g05167</name>
</gene>
<protein>
    <submittedName>
        <fullName evidence="5">Uncharacterized protein</fullName>
    </submittedName>
</protein>
<dbReference type="GO" id="GO:0005737">
    <property type="term" value="C:cytoplasm"/>
    <property type="evidence" value="ECO:0007669"/>
    <property type="project" value="TreeGrafter"/>
</dbReference>
<dbReference type="Proteomes" id="UP000319731">
    <property type="component" value="Unassembled WGS sequence"/>
</dbReference>
<dbReference type="InterPro" id="IPR045151">
    <property type="entry name" value="DCAF8"/>
</dbReference>
<feature type="region of interest" description="Disordered" evidence="4">
    <location>
        <begin position="378"/>
        <end position="445"/>
    </location>
</feature>
<evidence type="ECO:0000313" key="5">
    <source>
        <dbReference type="EMBL" id="TPX31546.1"/>
    </source>
</evidence>
<keyword evidence="6" id="KW-1185">Reference proteome</keyword>
<comment type="caution">
    <text evidence="5">The sequence shown here is derived from an EMBL/GenBank/DDBJ whole genome shotgun (WGS) entry which is preliminary data.</text>
</comment>
<evidence type="ECO:0000256" key="3">
    <source>
        <dbReference type="PROSITE-ProRule" id="PRU00221"/>
    </source>
</evidence>
<sequence>MDGGLLLTGGDDQNVLIWPTHSDPSSTSPLGYFTGHNGIILCVQTLDDVVYSCGADGLLIKYSIERAAKTPQSTTNADDATCEDAGVLKLAISSENKNIVLTAAQDGLVKLYDFRASSKEQSSLPKRNTIIEQNHVEFNPVFNNVFVTADTSDEIKLWDLRNFGHDSKPISVLTAPKRDVSSAVFSPDGMYIGAQIQNHFPVIFDARSSDNTAPLCELRVKPTTDHYYQSVITVKTPAFSYIGSQVVFACGSEDFNVHGFNISKDLNTKSGEGPVIVEDSDFTLTGGKSIINNVLIHPHLPLIYSSGVESIVRVYSPFSMNAKDDVVKPNVTRKRLPYIQLVNDYLSRHTLPEELRGNENKVLLTFDLLLGRDEMNDILDDMDDSDSEGELEEDGEEEGYEMANMSDSSEEEMAADRIDMLRRLFGGDEPEEEEPDDDEEDDEDL</sequence>
<reference evidence="5 6" key="1">
    <citation type="journal article" date="2019" name="Sci. Rep.">
        <title>Comparative genomics of chytrid fungi reveal insights into the obligate biotrophic and pathogenic lifestyle of Synchytrium endobioticum.</title>
        <authorList>
            <person name="van de Vossenberg B.T.L.H."/>
            <person name="Warris S."/>
            <person name="Nguyen H.D.T."/>
            <person name="van Gent-Pelzer M.P.E."/>
            <person name="Joly D.L."/>
            <person name="van de Geest H.C."/>
            <person name="Bonants P.J.M."/>
            <person name="Smith D.S."/>
            <person name="Levesque C.A."/>
            <person name="van der Lee T.A.J."/>
        </authorList>
    </citation>
    <scope>NUCLEOTIDE SEQUENCE [LARGE SCALE GENOMIC DNA]</scope>
    <source>
        <strain evidence="5 6">JEL517</strain>
    </source>
</reference>
<dbReference type="GeneID" id="42006391"/>
<accession>A0A507C0Q2</accession>
<keyword evidence="2" id="KW-0677">Repeat</keyword>
<dbReference type="PANTHER" id="PTHR15574">
    <property type="entry name" value="WD REPEAT DOMAIN-CONTAINING FAMILY"/>
    <property type="match status" value="1"/>
</dbReference>
<dbReference type="SMART" id="SM00320">
    <property type="entry name" value="WD40"/>
    <property type="match status" value="5"/>
</dbReference>
<dbReference type="RefSeq" id="XP_031022954.1">
    <property type="nucleotide sequence ID" value="XM_031171094.1"/>
</dbReference>
<evidence type="ECO:0000256" key="1">
    <source>
        <dbReference type="ARBA" id="ARBA00022574"/>
    </source>
</evidence>
<dbReference type="Gene3D" id="2.130.10.10">
    <property type="entry name" value="YVTN repeat-like/Quinoprotein amine dehydrogenase"/>
    <property type="match status" value="2"/>
</dbReference>
<name>A0A507C0Q2_9FUNG</name>
<feature type="compositionally biased region" description="Acidic residues" evidence="4">
    <location>
        <begin position="378"/>
        <end position="400"/>
    </location>
</feature>
<feature type="compositionally biased region" description="Acidic residues" evidence="4">
    <location>
        <begin position="428"/>
        <end position="445"/>
    </location>
</feature>
<dbReference type="OrthoDB" id="4869960at2759"/>